<gene>
    <name evidence="1" type="ORF">g.5536</name>
</gene>
<organism evidence="1">
    <name type="scientific">Pectinophora gossypiella</name>
    <name type="common">Cotton pink bollworm</name>
    <name type="synonym">Depressaria gossypiella</name>
    <dbReference type="NCBI Taxonomy" id="13191"/>
    <lineage>
        <taxon>Eukaryota</taxon>
        <taxon>Metazoa</taxon>
        <taxon>Ecdysozoa</taxon>
        <taxon>Arthropoda</taxon>
        <taxon>Hexapoda</taxon>
        <taxon>Insecta</taxon>
        <taxon>Pterygota</taxon>
        <taxon>Neoptera</taxon>
        <taxon>Endopterygota</taxon>
        <taxon>Lepidoptera</taxon>
        <taxon>Glossata</taxon>
        <taxon>Ditrysia</taxon>
        <taxon>Gelechioidea</taxon>
        <taxon>Gelechiidae</taxon>
        <taxon>Apatetrinae</taxon>
        <taxon>Pectinophora</taxon>
    </lineage>
</organism>
<accession>A0A1E1WMJ0</accession>
<evidence type="ECO:0008006" key="2">
    <source>
        <dbReference type="Google" id="ProtNLM"/>
    </source>
</evidence>
<sequence>AAPVALAAQPADQLARDLDQRAHNWTALQLTASDEDANTELVALAMLLPVTPVLQPGQLPRGNESLPSESFAHLAALRDDDSIKFGERRVEPVPVSNSTEQMIICARWKAGHTGYVAVFNPGETARANLTGVTSLPESLTVHHVSHAVRVATNYTSNSAVQADSVLVPGGSSVVLSYVPKTTAEQ</sequence>
<evidence type="ECO:0000313" key="1">
    <source>
        <dbReference type="EMBL" id="JAT88220.1"/>
    </source>
</evidence>
<reference evidence="1" key="1">
    <citation type="submission" date="2015-09" db="EMBL/GenBank/DDBJ databases">
        <title>De novo assembly of Pectinophora gossypiella (Pink Bollworm) gut transcriptome.</title>
        <authorList>
            <person name="Tassone E.E."/>
        </authorList>
    </citation>
    <scope>NUCLEOTIDE SEQUENCE</scope>
</reference>
<proteinExistence type="predicted"/>
<dbReference type="EMBL" id="GDQN01002834">
    <property type="protein sequence ID" value="JAT88220.1"/>
    <property type="molecule type" value="Transcribed_RNA"/>
</dbReference>
<dbReference type="OrthoDB" id="204980at2759"/>
<name>A0A1E1WMJ0_PECGO</name>
<feature type="non-terminal residue" evidence="1">
    <location>
        <position position="1"/>
    </location>
</feature>
<dbReference type="AlphaFoldDB" id="A0A1E1WMJ0"/>
<protein>
    <recommendedName>
        <fullName evidence="2">Alpha-galactosidase</fullName>
    </recommendedName>
</protein>